<dbReference type="AlphaFoldDB" id="A0A2T8IHR1"/>
<name>A0A2T8IHR1_9POAL</name>
<dbReference type="Proteomes" id="UP000243499">
    <property type="component" value="Chromosome 6"/>
</dbReference>
<sequence length="106" mass="11733">MCVFFPSLYYSLSDSDCFLRLRQVDQGMVESTGSSSFPPSLAVCQGGWPSIGYHGGDRCPAPALLYHQQSKAAGRMLLVFLNITFGEYCCCNAWLLDFFSPSYYSG</sequence>
<evidence type="ECO:0000313" key="1">
    <source>
        <dbReference type="EMBL" id="PVH37211.1"/>
    </source>
</evidence>
<reference evidence="1" key="1">
    <citation type="submission" date="2018-04" db="EMBL/GenBank/DDBJ databases">
        <title>WGS assembly of Panicum hallii.</title>
        <authorList>
            <person name="Lovell J."/>
            <person name="Jenkins J."/>
            <person name="Lowry D."/>
            <person name="Mamidi S."/>
            <person name="Sreedasyam A."/>
            <person name="Weng X."/>
            <person name="Barry K."/>
            <person name="Bonette J."/>
            <person name="Campitelli B."/>
            <person name="Daum C."/>
            <person name="Gordon S."/>
            <person name="Gould B."/>
            <person name="Lipzen A."/>
            <person name="Macqueen A."/>
            <person name="Palacio-Mejia J."/>
            <person name="Plott C."/>
            <person name="Shakirov E."/>
            <person name="Shu S."/>
            <person name="Yoshinaga Y."/>
            <person name="Zane M."/>
            <person name="Rokhsar D."/>
            <person name="Grimwood J."/>
            <person name="Schmutz J."/>
            <person name="Juenger T."/>
        </authorList>
    </citation>
    <scope>NUCLEOTIDE SEQUENCE [LARGE SCALE GENOMIC DNA]</scope>
    <source>
        <strain evidence="1">FIL2</strain>
    </source>
</reference>
<accession>A0A2T8IHR1</accession>
<gene>
    <name evidence="1" type="ORF">PAHAL_6G271900</name>
</gene>
<protein>
    <submittedName>
        <fullName evidence="1">Uncharacterized protein</fullName>
    </submittedName>
</protein>
<organism evidence="1">
    <name type="scientific">Panicum hallii</name>
    <dbReference type="NCBI Taxonomy" id="206008"/>
    <lineage>
        <taxon>Eukaryota</taxon>
        <taxon>Viridiplantae</taxon>
        <taxon>Streptophyta</taxon>
        <taxon>Embryophyta</taxon>
        <taxon>Tracheophyta</taxon>
        <taxon>Spermatophyta</taxon>
        <taxon>Magnoliopsida</taxon>
        <taxon>Liliopsida</taxon>
        <taxon>Poales</taxon>
        <taxon>Poaceae</taxon>
        <taxon>PACMAD clade</taxon>
        <taxon>Panicoideae</taxon>
        <taxon>Panicodae</taxon>
        <taxon>Paniceae</taxon>
        <taxon>Panicinae</taxon>
        <taxon>Panicum</taxon>
        <taxon>Panicum sect. Panicum</taxon>
    </lineage>
</organism>
<proteinExistence type="predicted"/>
<dbReference type="Gramene" id="PVH37211">
    <property type="protein sequence ID" value="PVH37211"/>
    <property type="gene ID" value="PAHAL_6G271900"/>
</dbReference>
<dbReference type="EMBL" id="CM008051">
    <property type="protein sequence ID" value="PVH37211.1"/>
    <property type="molecule type" value="Genomic_DNA"/>
</dbReference>